<dbReference type="RefSeq" id="WP_187056767.1">
    <property type="nucleotide sequence ID" value="NZ_CP060412.1"/>
</dbReference>
<dbReference type="SMART" id="SM00065">
    <property type="entry name" value="GAF"/>
    <property type="match status" value="1"/>
</dbReference>
<sequence>MSALPSLPESTSTPLPIADAWTRFITARHAGEFSEAWLILLCEKFPSVQQAAVLVESNDGQNYVPIAVWPSADAQMASLGTAVQRALTERRVVAQPSPDDEETLHVATPITAHDQIRGAVVLAMPASGAPLALLLRELHWSSAWLSNLLGKRDHDMAVSAHRRSLGVLEAVAVALRHEHFQQALFDACNDLRQRFDGSRAALALVDRGELNLAALSEAATFEKASPLVQAYAAAMAEACDLAQTVETGTDTEDAAHFRAHAALLERTGAARVVSIPVTAQARCIAVLTIERTQPEAFTAEDRQWLDTFCGLLSPIVAQRTHAERSSLQRFRDEGERMLAAIVGPRHLVWKAASAAVALLLALLILVPVDYRVSAKTVTEGEIQRVVAAPYEGFLAAGYVRAGDTVSKGQTMAQLDDHDLRVEQARWSSERDQYDNKLREAMAGHDLTAIQVVSAQLREAQAQLDLLDDKLARAKVLAPYDGVVVSGDLSQQVGTPLEAGKKLFEVAPLHSYRVILQVDERDIAQMERGQHGRLVMNGLSGRSMPFTVGRIMPVATAQDGRNFYRVEARLAQDANVLLPGMEGVGKVEIGKRKLGWVLLHTTFDWIRMTLWTWGL</sequence>
<dbReference type="Gene3D" id="3.30.450.40">
    <property type="match status" value="1"/>
</dbReference>
<gene>
    <name evidence="5" type="ORF">H8F01_20055</name>
</gene>
<dbReference type="AlphaFoldDB" id="A0A7G8Q3E7"/>
<feature type="domain" description="GAF" evidence="4">
    <location>
        <begin position="179"/>
        <end position="326"/>
    </location>
</feature>
<organism evidence="5 6">
    <name type="scientific">Dyella telluris</name>
    <dbReference type="NCBI Taxonomy" id="2763498"/>
    <lineage>
        <taxon>Bacteria</taxon>
        <taxon>Pseudomonadati</taxon>
        <taxon>Pseudomonadota</taxon>
        <taxon>Gammaproteobacteria</taxon>
        <taxon>Lysobacterales</taxon>
        <taxon>Rhodanobacteraceae</taxon>
        <taxon>Dyella</taxon>
    </lineage>
</organism>
<evidence type="ECO:0000313" key="6">
    <source>
        <dbReference type="Proteomes" id="UP000515873"/>
    </source>
</evidence>
<feature type="coiled-coil region" evidence="3">
    <location>
        <begin position="449"/>
        <end position="476"/>
    </location>
</feature>
<dbReference type="PANTHER" id="PTHR32347">
    <property type="entry name" value="EFFLUX SYSTEM COMPONENT YKNX-RELATED"/>
    <property type="match status" value="1"/>
</dbReference>
<dbReference type="KEGG" id="dtl:H8F01_20055"/>
<dbReference type="GO" id="GO:0030313">
    <property type="term" value="C:cell envelope"/>
    <property type="evidence" value="ECO:0007669"/>
    <property type="project" value="UniProtKB-SubCell"/>
</dbReference>
<dbReference type="Proteomes" id="UP000515873">
    <property type="component" value="Chromosome"/>
</dbReference>
<evidence type="ECO:0000313" key="5">
    <source>
        <dbReference type="EMBL" id="QNK01305.1"/>
    </source>
</evidence>
<evidence type="ECO:0000259" key="4">
    <source>
        <dbReference type="SMART" id="SM00065"/>
    </source>
</evidence>
<keyword evidence="2 3" id="KW-0175">Coiled coil</keyword>
<dbReference type="Pfam" id="PF01590">
    <property type="entry name" value="GAF"/>
    <property type="match status" value="1"/>
</dbReference>
<reference evidence="5 6" key="1">
    <citation type="submission" date="2020-08" db="EMBL/GenBank/DDBJ databases">
        <title>Dyella sp. G9 isolated from forest soil.</title>
        <authorList>
            <person name="Fu J."/>
            <person name="Qiu L."/>
        </authorList>
    </citation>
    <scope>NUCLEOTIDE SEQUENCE [LARGE SCALE GENOMIC DNA]</scope>
    <source>
        <strain evidence="5 6">G9</strain>
    </source>
</reference>
<name>A0A7G8Q3E7_9GAMM</name>
<proteinExistence type="predicted"/>
<dbReference type="SUPFAM" id="SSF55781">
    <property type="entry name" value="GAF domain-like"/>
    <property type="match status" value="1"/>
</dbReference>
<protein>
    <submittedName>
        <fullName evidence="5">HlyD family efflux transporter periplasmic adaptor subunit</fullName>
    </submittedName>
</protein>
<keyword evidence="6" id="KW-1185">Reference proteome</keyword>
<dbReference type="Gene3D" id="2.40.30.170">
    <property type="match status" value="1"/>
</dbReference>
<dbReference type="SUPFAM" id="SSF111369">
    <property type="entry name" value="HlyD-like secretion proteins"/>
    <property type="match status" value="1"/>
</dbReference>
<evidence type="ECO:0000256" key="1">
    <source>
        <dbReference type="ARBA" id="ARBA00004196"/>
    </source>
</evidence>
<dbReference type="InterPro" id="IPR003018">
    <property type="entry name" value="GAF"/>
</dbReference>
<dbReference type="InterPro" id="IPR029016">
    <property type="entry name" value="GAF-like_dom_sf"/>
</dbReference>
<dbReference type="InterPro" id="IPR050465">
    <property type="entry name" value="UPF0194_transport"/>
</dbReference>
<accession>A0A7G8Q3E7</accession>
<evidence type="ECO:0000256" key="2">
    <source>
        <dbReference type="ARBA" id="ARBA00023054"/>
    </source>
</evidence>
<dbReference type="PANTHER" id="PTHR32347:SF23">
    <property type="entry name" value="BLL5650 PROTEIN"/>
    <property type="match status" value="1"/>
</dbReference>
<comment type="subcellular location">
    <subcellularLocation>
        <location evidence="1">Cell envelope</location>
    </subcellularLocation>
</comment>
<dbReference type="EMBL" id="CP060412">
    <property type="protein sequence ID" value="QNK01305.1"/>
    <property type="molecule type" value="Genomic_DNA"/>
</dbReference>
<evidence type="ECO:0000256" key="3">
    <source>
        <dbReference type="SAM" id="Coils"/>
    </source>
</evidence>